<keyword evidence="2" id="KW-0282">Flagellum</keyword>
<reference evidence="2" key="1">
    <citation type="submission" date="2022-08" db="EMBL/GenBank/DDBJ databases">
        <authorList>
            <person name="Wang H."/>
        </authorList>
    </citation>
    <scope>NUCLEOTIDE SEQUENCE</scope>
    <source>
        <strain evidence="2">PS10</strain>
    </source>
</reference>
<evidence type="ECO:0000313" key="2">
    <source>
        <dbReference type="EMBL" id="MDL0088248.1"/>
    </source>
</evidence>
<accession>A0ABT7HNP4</accession>
<dbReference type="InterPro" id="IPR017585">
    <property type="entry name" value="SAF_FlgA"/>
</dbReference>
<reference evidence="2" key="2">
    <citation type="journal article" date="2023" name="Microorganisms">
        <title>Isolation and Genomic Characteristics of Cat-Borne Campylobacter felis sp. nov. and Sheep-Borne Campylobacter ovis sp. nov.</title>
        <authorList>
            <person name="Wang H."/>
            <person name="Li Y."/>
            <person name="Gu Y."/>
            <person name="Zhou G."/>
            <person name="Chen X."/>
            <person name="Zhang X."/>
            <person name="Shao Z."/>
            <person name="Zhang J."/>
            <person name="Zhang M."/>
        </authorList>
    </citation>
    <scope>NUCLEOTIDE SEQUENCE</scope>
    <source>
        <strain evidence="2">PS10</strain>
    </source>
</reference>
<dbReference type="Pfam" id="PF13144">
    <property type="entry name" value="ChapFlgA"/>
    <property type="match status" value="1"/>
</dbReference>
<dbReference type="PANTHER" id="PTHR36307:SF1">
    <property type="entry name" value="FLAGELLA BASAL BODY P-RING FORMATION PROTEIN FLGA"/>
    <property type="match status" value="1"/>
</dbReference>
<evidence type="ECO:0000259" key="1">
    <source>
        <dbReference type="Pfam" id="PF13144"/>
    </source>
</evidence>
<keyword evidence="3" id="KW-1185">Reference proteome</keyword>
<proteinExistence type="predicted"/>
<keyword evidence="2" id="KW-0966">Cell projection</keyword>
<dbReference type="Proteomes" id="UP001173801">
    <property type="component" value="Unassembled WGS sequence"/>
</dbReference>
<protein>
    <submittedName>
        <fullName evidence="2">Flagellar basal body P-ring formation chaperone FlgA</fullName>
    </submittedName>
</protein>
<dbReference type="Gene3D" id="2.30.30.760">
    <property type="match status" value="1"/>
</dbReference>
<sequence length="267" mass="29899">MYCLNSNVISLKTFGFSGEDNEILNLETQRAAKINSKELFEILSSNFKAFKDKSGGSVAFVKNCSIFDEIQAKFLMAISDEFEGISVKKLNIISQAKLPENFKDYKIINLFLTPSLGSHGTFRVSFKADNINIKNLYFRYNFTADMPVLIALNEIEIGSVLKATDYQKSYIDFDKFNKNSLKNISSKLMAKSKISSGDVLLKNYFLEISLIKKGDKLNAILNESGLSVIIEVIALENANLGDDIMVKTHDKKSLKASVVSKNQVIIR</sequence>
<dbReference type="InterPro" id="IPR039246">
    <property type="entry name" value="Flagellar_FlgA"/>
</dbReference>
<name>A0ABT7HNP4_9BACT</name>
<dbReference type="PANTHER" id="PTHR36307">
    <property type="entry name" value="FLAGELLA BASAL BODY P-RING FORMATION PROTEIN FLGA"/>
    <property type="match status" value="1"/>
</dbReference>
<dbReference type="NCBIfam" id="TIGR03170">
    <property type="entry name" value="flgA_cterm"/>
    <property type="match status" value="1"/>
</dbReference>
<comment type="caution">
    <text evidence="2">The sequence shown here is derived from an EMBL/GenBank/DDBJ whole genome shotgun (WGS) entry which is preliminary data.</text>
</comment>
<feature type="domain" description="Flagella basal body P-ring formation protein FlgA SAF" evidence="1">
    <location>
        <begin position="146"/>
        <end position="266"/>
    </location>
</feature>
<dbReference type="EMBL" id="JANURM010000002">
    <property type="protein sequence ID" value="MDL0088248.1"/>
    <property type="molecule type" value="Genomic_DNA"/>
</dbReference>
<organism evidence="2 3">
    <name type="scientific">Campylobacter gastrosuis</name>
    <dbReference type="NCBI Taxonomy" id="2974576"/>
    <lineage>
        <taxon>Bacteria</taxon>
        <taxon>Pseudomonadati</taxon>
        <taxon>Campylobacterota</taxon>
        <taxon>Epsilonproteobacteria</taxon>
        <taxon>Campylobacterales</taxon>
        <taxon>Campylobacteraceae</taxon>
        <taxon>Campylobacter</taxon>
    </lineage>
</organism>
<keyword evidence="2" id="KW-0969">Cilium</keyword>
<evidence type="ECO:0000313" key="3">
    <source>
        <dbReference type="Proteomes" id="UP001173801"/>
    </source>
</evidence>
<gene>
    <name evidence="2" type="primary">flgA</name>
    <name evidence="2" type="ORF">NYG85_02500</name>
</gene>
<dbReference type="RefSeq" id="WP_284936900.1">
    <property type="nucleotide sequence ID" value="NZ_JANURM010000002.1"/>
</dbReference>